<proteinExistence type="predicted"/>
<dbReference type="OrthoDB" id="9766390at2"/>
<sequence>MKLLKWLLGTVAVLVLIIGVGIAALVYLVDWNDFKDTIQNQVKKQTGRDLQITGDLSPSVFPWAGISIGEISLANATGYGDTPFASIDSADVKVKLLPLIKREINVRTVQLKGLQLDLQQASDGSTNWDDLLTSATTTTTKVDENNTDTQVTKEVEGSSATIAALSVGGIEILDANVSWKDAATGTDALLSGFNLTTGAIELEKPFALNVDFSIASQSMDLNADISGAGELMIDLDSQVYSVKGLTLTTDAKGGALPAGQLVATLGADVTAQLAEDTVDVSSLSLSTLGIELGGAMTVTNLETDPAISGQFSSNEFSPRELFEKLGIEAPVTADESVLSKASLELALAATPASAALTDLKITLDDTHFTGEASVPSLAGEIPPIRFDFAVDSIDLDRYLPPVSEAGDEGDTPAPESGVATTGDEVIELPAEMMRQLDIDGTFRVGDVKISNLTTRDIVIPVKAAGGKLALQDMQAQLYEGKFDGTASIDVTGNTPKFGVTMDLAGIKAEPLLADLLQKDSFLSGGGEVSANITTAGNTVNSITAGLNGQFATAFTDGSINGINIGYQIRRAKALLSGKSLPEEEAGSVKTDFSSLAVGGTFTDGVMNSDDLDMRSPLLRLSGTGQVDLPGENVDYTMTTLISGTTQGQGGADLESLKGVKLDIPIRGTFDELSANFAGVIFSGMKDNITGNLKNQAKALADEKAAELKAQADELKKANEAELKEKEAELKKQAEEAADKAVDQAKDKLKGLFK</sequence>
<reference evidence="5 6" key="1">
    <citation type="submission" date="2016-12" db="EMBL/GenBank/DDBJ databases">
        <authorList>
            <person name="Song W.-J."/>
            <person name="Kurnit D.M."/>
        </authorList>
    </citation>
    <scope>NUCLEOTIDE SEQUENCE [LARGE SCALE GENOMIC DNA]</scope>
    <source>
        <strain evidence="5 6">IMCC3135</strain>
    </source>
</reference>
<dbReference type="GO" id="GO:0090313">
    <property type="term" value="P:regulation of protein targeting to membrane"/>
    <property type="evidence" value="ECO:0007669"/>
    <property type="project" value="TreeGrafter"/>
</dbReference>
<keyword evidence="3" id="KW-0472">Membrane</keyword>
<keyword evidence="6" id="KW-1185">Reference proteome</keyword>
<evidence type="ECO:0000313" key="6">
    <source>
        <dbReference type="Proteomes" id="UP000250079"/>
    </source>
</evidence>
<dbReference type="InterPro" id="IPR007844">
    <property type="entry name" value="AsmA"/>
</dbReference>
<keyword evidence="3" id="KW-0812">Transmembrane</keyword>
<dbReference type="Proteomes" id="UP000250079">
    <property type="component" value="Chromosome"/>
</dbReference>
<feature type="region of interest" description="Disordered" evidence="2">
    <location>
        <begin position="399"/>
        <end position="419"/>
    </location>
</feature>
<dbReference type="Pfam" id="PF05170">
    <property type="entry name" value="AsmA"/>
    <property type="match status" value="1"/>
</dbReference>
<feature type="domain" description="AsmA" evidence="4">
    <location>
        <begin position="2"/>
        <end position="610"/>
    </location>
</feature>
<keyword evidence="3" id="KW-1133">Transmembrane helix</keyword>
<protein>
    <recommendedName>
        <fullName evidence="4">AsmA domain-containing protein</fullName>
    </recommendedName>
</protein>
<dbReference type="PANTHER" id="PTHR30441:SF4">
    <property type="entry name" value="PROTEIN ASMA"/>
    <property type="match status" value="1"/>
</dbReference>
<dbReference type="PANTHER" id="PTHR30441">
    <property type="entry name" value="DUF748 DOMAIN-CONTAINING PROTEIN"/>
    <property type="match status" value="1"/>
</dbReference>
<dbReference type="EMBL" id="CP018632">
    <property type="protein sequence ID" value="ASJ70583.1"/>
    <property type="molecule type" value="Genomic_DNA"/>
</dbReference>
<name>A0A2Z2NHR6_9GAMM</name>
<feature type="coiled-coil region" evidence="1">
    <location>
        <begin position="693"/>
        <end position="743"/>
    </location>
</feature>
<dbReference type="AlphaFoldDB" id="A0A2Z2NHR6"/>
<dbReference type="InterPro" id="IPR052894">
    <property type="entry name" value="AsmA-related"/>
</dbReference>
<evidence type="ECO:0000256" key="1">
    <source>
        <dbReference type="SAM" id="Coils"/>
    </source>
</evidence>
<accession>A0A2Z2NHR6</accession>
<evidence type="ECO:0000256" key="3">
    <source>
        <dbReference type="SAM" id="Phobius"/>
    </source>
</evidence>
<dbReference type="KEGG" id="gai:IMCC3135_02345"/>
<evidence type="ECO:0000259" key="4">
    <source>
        <dbReference type="Pfam" id="PF05170"/>
    </source>
</evidence>
<evidence type="ECO:0000256" key="2">
    <source>
        <dbReference type="SAM" id="MobiDB-lite"/>
    </source>
</evidence>
<organism evidence="5 6">
    <name type="scientific">Granulosicoccus antarcticus IMCC3135</name>
    <dbReference type="NCBI Taxonomy" id="1192854"/>
    <lineage>
        <taxon>Bacteria</taxon>
        <taxon>Pseudomonadati</taxon>
        <taxon>Pseudomonadota</taxon>
        <taxon>Gammaproteobacteria</taxon>
        <taxon>Chromatiales</taxon>
        <taxon>Granulosicoccaceae</taxon>
        <taxon>Granulosicoccus</taxon>
    </lineage>
</organism>
<keyword evidence="1" id="KW-0175">Coiled coil</keyword>
<dbReference type="GO" id="GO:0005886">
    <property type="term" value="C:plasma membrane"/>
    <property type="evidence" value="ECO:0007669"/>
    <property type="project" value="TreeGrafter"/>
</dbReference>
<feature type="transmembrane region" description="Helical" evidence="3">
    <location>
        <begin position="7"/>
        <end position="29"/>
    </location>
</feature>
<dbReference type="RefSeq" id="WP_088916112.1">
    <property type="nucleotide sequence ID" value="NZ_CP018632.1"/>
</dbReference>
<gene>
    <name evidence="5" type="ORF">IMCC3135_02345</name>
</gene>
<evidence type="ECO:0000313" key="5">
    <source>
        <dbReference type="EMBL" id="ASJ70583.1"/>
    </source>
</evidence>